<reference evidence="2 3" key="1">
    <citation type="journal article" date="2011" name="Genome Res.">
        <title>Phylogeny-wide analysis of social amoeba genomes highlights ancient origins for complex intercellular communication.</title>
        <authorList>
            <person name="Heidel A.J."/>
            <person name="Lawal H.M."/>
            <person name="Felder M."/>
            <person name="Schilde C."/>
            <person name="Helps N.R."/>
            <person name="Tunggal B."/>
            <person name="Rivero F."/>
            <person name="John U."/>
            <person name="Schleicher M."/>
            <person name="Eichinger L."/>
            <person name="Platzer M."/>
            <person name="Noegel A.A."/>
            <person name="Schaap P."/>
            <person name="Gloeckner G."/>
        </authorList>
    </citation>
    <scope>NUCLEOTIDE SEQUENCE [LARGE SCALE GENOMIC DNA]</scope>
    <source>
        <strain evidence="3">ATCC 26659 / Pp 5 / PN500</strain>
    </source>
</reference>
<gene>
    <name evidence="2" type="ORF">PPL_06770</name>
</gene>
<proteinExistence type="predicted"/>
<feature type="compositionally biased region" description="Basic and acidic residues" evidence="1">
    <location>
        <begin position="371"/>
        <end position="384"/>
    </location>
</feature>
<dbReference type="Proteomes" id="UP000001396">
    <property type="component" value="Unassembled WGS sequence"/>
</dbReference>
<evidence type="ECO:0000256" key="1">
    <source>
        <dbReference type="SAM" id="MobiDB-lite"/>
    </source>
</evidence>
<dbReference type="EMBL" id="ADBJ01000031">
    <property type="protein sequence ID" value="EFA79949.1"/>
    <property type="molecule type" value="Genomic_DNA"/>
</dbReference>
<feature type="region of interest" description="Disordered" evidence="1">
    <location>
        <begin position="351"/>
        <end position="384"/>
    </location>
</feature>
<sequence>MLRFNSSKLLQLGGKSNLSSNSFKLYSNNSNNNNTILKTTSTSTSLYSYNKSLFKNVQNNNNLYLSSYFSTTTTTTLNNNSSSNNNSSNNKYKQEIIKRDDSPETIQHDIFKEIEGQVMSCIEQAHLDLIPKFADSPLPWDYETHLALTSCSPFMSLVYPKTIYATLSPPLVAFQKVWNSTMRRSRSRQIAEIIDNDNQLIELTTAKFLDLMSSLSNFTATPSQSQHIKSLCTDYYFNKTIGPIIECLSQSLRFTNPVQFKVNIDQIQSAQRTKLQQFGSNLFISIHYTIDEESCQRLISSAIWHATLPESSDNDTVVVDIAKLDWKIAFLCPSTTGLMAVEQMVPPLQILSSIPPNNDNHNNNNNNKNNNDIHKDDQTNKQTN</sequence>
<dbReference type="OMA" id="ISIHYTI"/>
<dbReference type="GO" id="GO:0004402">
    <property type="term" value="F:histone acetyltransferase activity"/>
    <property type="evidence" value="ECO:0007669"/>
    <property type="project" value="TreeGrafter"/>
</dbReference>
<name>D3BFN5_HETP5</name>
<dbReference type="GeneID" id="31362251"/>
<evidence type="ECO:0000313" key="3">
    <source>
        <dbReference type="Proteomes" id="UP000001396"/>
    </source>
</evidence>
<feature type="compositionally biased region" description="Low complexity" evidence="1">
    <location>
        <begin position="354"/>
        <end position="370"/>
    </location>
</feature>
<dbReference type="InParanoid" id="D3BFN5"/>
<dbReference type="AlphaFoldDB" id="D3BFN5"/>
<accession>D3BFN5</accession>
<evidence type="ECO:0000313" key="2">
    <source>
        <dbReference type="EMBL" id="EFA79949.1"/>
    </source>
</evidence>
<dbReference type="RefSeq" id="XP_020432069.1">
    <property type="nucleotide sequence ID" value="XM_020577621.1"/>
</dbReference>
<keyword evidence="3" id="KW-1185">Reference proteome</keyword>
<protein>
    <submittedName>
        <fullName evidence="2">Uncharacterized protein</fullName>
    </submittedName>
</protein>
<dbReference type="PANTHER" id="PTHR20916:SF26">
    <property type="entry name" value="CYSTEINE-RICH PROTEIN 2-BINDING PROTEIN"/>
    <property type="match status" value="1"/>
</dbReference>
<comment type="caution">
    <text evidence="2">The sequence shown here is derived from an EMBL/GenBank/DDBJ whole genome shotgun (WGS) entry which is preliminary data.</text>
</comment>
<dbReference type="PANTHER" id="PTHR20916">
    <property type="entry name" value="CYSTEINE AND GLYCINE-RICH PROTEIN 2 BINDING PROTEIN"/>
    <property type="match status" value="1"/>
</dbReference>
<organism evidence="2 3">
    <name type="scientific">Heterostelium pallidum (strain ATCC 26659 / Pp 5 / PN500)</name>
    <name type="common">Cellular slime mold</name>
    <name type="synonym">Polysphondylium pallidum</name>
    <dbReference type="NCBI Taxonomy" id="670386"/>
    <lineage>
        <taxon>Eukaryota</taxon>
        <taxon>Amoebozoa</taxon>
        <taxon>Evosea</taxon>
        <taxon>Eumycetozoa</taxon>
        <taxon>Dictyostelia</taxon>
        <taxon>Acytosteliales</taxon>
        <taxon>Acytosteliaceae</taxon>
        <taxon>Heterostelium</taxon>
    </lineage>
</organism>